<dbReference type="STRING" id="6313.A0A0K0DJE2"/>
<dbReference type="GO" id="GO:0031674">
    <property type="term" value="C:I band"/>
    <property type="evidence" value="ECO:0007669"/>
    <property type="project" value="TreeGrafter"/>
</dbReference>
<dbReference type="PANTHER" id="PTHR10151">
    <property type="entry name" value="ECTONUCLEOTIDE PYROPHOSPHATASE/PHOSPHODIESTERASE"/>
    <property type="match status" value="1"/>
</dbReference>
<dbReference type="PANTHER" id="PTHR10151:SF114">
    <property type="entry name" value="ECTONUCLEOTIDE PYROPHOSPHATASE_PHOSPHODIESTERASE C27A7.3"/>
    <property type="match status" value="1"/>
</dbReference>
<dbReference type="AlphaFoldDB" id="A0A0K0DJE2"/>
<keyword evidence="1" id="KW-1185">Reference proteome</keyword>
<dbReference type="Proteomes" id="UP000035642">
    <property type="component" value="Unassembled WGS sequence"/>
</dbReference>
<dbReference type="Gene3D" id="3.40.720.10">
    <property type="entry name" value="Alkaline Phosphatase, subunit A"/>
    <property type="match status" value="1"/>
</dbReference>
<name>A0A0K0DJE2_ANGCA</name>
<protein>
    <submittedName>
        <fullName evidence="2">ENPP3</fullName>
    </submittedName>
</protein>
<evidence type="ECO:0000313" key="1">
    <source>
        <dbReference type="Proteomes" id="UP000035642"/>
    </source>
</evidence>
<dbReference type="WBParaSite" id="ACAC_0001151701-mRNA-1">
    <property type="protein sequence ID" value="ACAC_0001151701-mRNA-1"/>
    <property type="gene ID" value="ACAC_0001151701"/>
</dbReference>
<reference evidence="1" key="1">
    <citation type="submission" date="2012-09" db="EMBL/GenBank/DDBJ databases">
        <authorList>
            <person name="Martin A.A."/>
        </authorList>
    </citation>
    <scope>NUCLEOTIDE SEQUENCE</scope>
</reference>
<reference evidence="2" key="2">
    <citation type="submission" date="2017-02" db="UniProtKB">
        <authorList>
            <consortium name="WormBaseParasite"/>
        </authorList>
    </citation>
    <scope>IDENTIFICATION</scope>
</reference>
<dbReference type="CDD" id="cd16018">
    <property type="entry name" value="Enpp"/>
    <property type="match status" value="1"/>
</dbReference>
<dbReference type="InterPro" id="IPR002591">
    <property type="entry name" value="Phosphodiest/P_Trfase"/>
</dbReference>
<dbReference type="GO" id="GO:0016529">
    <property type="term" value="C:sarcoplasmic reticulum"/>
    <property type="evidence" value="ECO:0007669"/>
    <property type="project" value="TreeGrafter"/>
</dbReference>
<sequence>LNENTCSFPAPSLLILSMDGFSREYLNRFKLSSLNYLAKCGAMAERVYPSFPSRTFPNHYTMVTGLYPESHGIVDNSVYDPSLSDIMENMKNTQKQGYFLGDPIWNVYKRHGGRTACLFWPGCAYNISGMSLCGYSAPYSLLLTCFLNPYLINNRAIRLGISKVFICTFSVLELLTKCPAHSMNPIGD</sequence>
<proteinExistence type="predicted"/>
<dbReference type="SUPFAM" id="SSF53649">
    <property type="entry name" value="Alkaline phosphatase-like"/>
    <property type="match status" value="1"/>
</dbReference>
<accession>A0A0K0DJE2</accession>
<dbReference type="Pfam" id="PF01663">
    <property type="entry name" value="Phosphodiest"/>
    <property type="match status" value="1"/>
</dbReference>
<organism evidence="1 2">
    <name type="scientific">Angiostrongylus cantonensis</name>
    <name type="common">Rat lungworm</name>
    <dbReference type="NCBI Taxonomy" id="6313"/>
    <lineage>
        <taxon>Eukaryota</taxon>
        <taxon>Metazoa</taxon>
        <taxon>Ecdysozoa</taxon>
        <taxon>Nematoda</taxon>
        <taxon>Chromadorea</taxon>
        <taxon>Rhabditida</taxon>
        <taxon>Rhabditina</taxon>
        <taxon>Rhabditomorpha</taxon>
        <taxon>Strongyloidea</taxon>
        <taxon>Metastrongylidae</taxon>
        <taxon>Angiostrongylus</taxon>
    </lineage>
</organism>
<evidence type="ECO:0000313" key="2">
    <source>
        <dbReference type="WBParaSite" id="ACAC_0001151701-mRNA-1"/>
    </source>
</evidence>
<dbReference type="GO" id="GO:0055120">
    <property type="term" value="C:striated muscle dense body"/>
    <property type="evidence" value="ECO:0007669"/>
    <property type="project" value="TreeGrafter"/>
</dbReference>
<dbReference type="InterPro" id="IPR017850">
    <property type="entry name" value="Alkaline_phosphatase_core_sf"/>
</dbReference>